<feature type="transmembrane region" description="Helical" evidence="1">
    <location>
        <begin position="251"/>
        <end position="278"/>
    </location>
</feature>
<keyword evidence="1" id="KW-0812">Transmembrane</keyword>
<dbReference type="STRING" id="1121326.CLMAG_41370"/>
<feature type="transmembrane region" description="Helical" evidence="1">
    <location>
        <begin position="199"/>
        <end position="219"/>
    </location>
</feature>
<dbReference type="Proteomes" id="UP000076603">
    <property type="component" value="Unassembled WGS sequence"/>
</dbReference>
<feature type="transmembrane region" description="Helical" evidence="1">
    <location>
        <begin position="149"/>
        <end position="168"/>
    </location>
</feature>
<dbReference type="OrthoDB" id="5753718at2"/>
<dbReference type="RefSeq" id="WP_066626567.1">
    <property type="nucleotide sequence ID" value="NZ_FQXL01000008.1"/>
</dbReference>
<accession>A0A161X882</accession>
<feature type="transmembrane region" description="Helical" evidence="1">
    <location>
        <begin position="175"/>
        <end position="193"/>
    </location>
</feature>
<keyword evidence="1" id="KW-1133">Transmembrane helix</keyword>
<gene>
    <name evidence="2" type="ORF">CLMAG_41370</name>
</gene>
<name>A0A161X882_9CLOT</name>
<feature type="transmembrane region" description="Helical" evidence="1">
    <location>
        <begin position="343"/>
        <end position="368"/>
    </location>
</feature>
<organism evidence="2 3">
    <name type="scientific">Clostridium magnum DSM 2767</name>
    <dbReference type="NCBI Taxonomy" id="1121326"/>
    <lineage>
        <taxon>Bacteria</taxon>
        <taxon>Bacillati</taxon>
        <taxon>Bacillota</taxon>
        <taxon>Clostridia</taxon>
        <taxon>Eubacteriales</taxon>
        <taxon>Clostridiaceae</taxon>
        <taxon>Clostridium</taxon>
    </lineage>
</organism>
<dbReference type="PANTHER" id="PTHR41771:SF1">
    <property type="entry name" value="MEMBRANE PROTEIN"/>
    <property type="match status" value="1"/>
</dbReference>
<feature type="transmembrane region" description="Helical" evidence="1">
    <location>
        <begin position="299"/>
        <end position="323"/>
    </location>
</feature>
<dbReference type="AlphaFoldDB" id="A0A161X882"/>
<dbReference type="InterPro" id="IPR012507">
    <property type="entry name" value="YibE_F"/>
</dbReference>
<feature type="transmembrane region" description="Helical" evidence="1">
    <location>
        <begin position="12"/>
        <end position="30"/>
    </location>
</feature>
<dbReference type="PATRIC" id="fig|1121326.3.peg.4193"/>
<sequence>MLKIVRKRENIFIIILLMIILILFFIPTDFERKNNNSLRAKAEVISVDNSQLEQRGIVKTGVQAVKLRILNGEFKGKEFTSPNNLRGQLELDKMFSAKDKAFVVIDHIGNRVTAVNIIDHYRLNIELILFIVFIVLLVVFAGWTGVKSVFSFIFTVLMIWKVLIPFFLKGWNPIFVSLIVVSVLIGVTTFLVAGINKKALVSFLGSISGILITCIFALIFGNAFKIHGAVVSFSETLLYSGYAYLDLTKIFISGIFIASSGALMDVTMDISTAVYEVVINKPDITRKEAIKSGFSVAKAVVGTMTTTLLLAYSGGYTAMLMVFMAQGTPIMNILNMSYVSAEILHTIVGSFGLVLVAPLTAVLAGVFFTNSEYVNKLVGKESVS</sequence>
<comment type="caution">
    <text evidence="2">The sequence shown here is derived from an EMBL/GenBank/DDBJ whole genome shotgun (WGS) entry which is preliminary data.</text>
</comment>
<dbReference type="PANTHER" id="PTHR41771">
    <property type="entry name" value="MEMBRANE PROTEIN-RELATED"/>
    <property type="match status" value="1"/>
</dbReference>
<evidence type="ECO:0000256" key="1">
    <source>
        <dbReference type="SAM" id="Phobius"/>
    </source>
</evidence>
<protein>
    <submittedName>
        <fullName evidence="2">YibE/F-like protein</fullName>
    </submittedName>
</protein>
<reference evidence="2 3" key="1">
    <citation type="submission" date="2016-04" db="EMBL/GenBank/DDBJ databases">
        <title>Genome sequence of Clostridium magnum DSM 2767.</title>
        <authorList>
            <person name="Poehlein A."/>
            <person name="Uhlig R."/>
            <person name="Fischer R."/>
            <person name="Bahl H."/>
            <person name="Daniel R."/>
        </authorList>
    </citation>
    <scope>NUCLEOTIDE SEQUENCE [LARGE SCALE GENOMIC DNA]</scope>
    <source>
        <strain evidence="2 3">DSM 2767</strain>
    </source>
</reference>
<dbReference type="Pfam" id="PF07907">
    <property type="entry name" value="YibE_F"/>
    <property type="match status" value="1"/>
</dbReference>
<evidence type="ECO:0000313" key="3">
    <source>
        <dbReference type="Proteomes" id="UP000076603"/>
    </source>
</evidence>
<keyword evidence="3" id="KW-1185">Reference proteome</keyword>
<evidence type="ECO:0000313" key="2">
    <source>
        <dbReference type="EMBL" id="KZL90366.1"/>
    </source>
</evidence>
<proteinExistence type="predicted"/>
<feature type="transmembrane region" description="Helical" evidence="1">
    <location>
        <begin position="123"/>
        <end position="143"/>
    </location>
</feature>
<keyword evidence="1" id="KW-0472">Membrane</keyword>
<dbReference type="EMBL" id="LWAE01000005">
    <property type="protein sequence ID" value="KZL90366.1"/>
    <property type="molecule type" value="Genomic_DNA"/>
</dbReference>